<dbReference type="InterPro" id="IPR017703">
    <property type="entry name" value="YgfZ/GCV_T_CS"/>
</dbReference>
<evidence type="ECO:0000256" key="2">
    <source>
        <dbReference type="ARBA" id="ARBA00022946"/>
    </source>
</evidence>
<evidence type="ECO:0000256" key="1">
    <source>
        <dbReference type="ARBA" id="ARBA00004305"/>
    </source>
</evidence>
<keyword evidence="8" id="KW-1185">Reference proteome</keyword>
<dbReference type="GO" id="GO:0016226">
    <property type="term" value="P:iron-sulfur cluster assembly"/>
    <property type="evidence" value="ECO:0007669"/>
    <property type="project" value="TreeGrafter"/>
</dbReference>
<dbReference type="EMBL" id="MU864997">
    <property type="protein sequence ID" value="KAK4461120.1"/>
    <property type="molecule type" value="Genomic_DNA"/>
</dbReference>
<keyword evidence="7" id="KW-0808">Transferase</keyword>
<reference evidence="7" key="2">
    <citation type="submission" date="2023-06" db="EMBL/GenBank/DDBJ databases">
        <authorList>
            <consortium name="Lawrence Berkeley National Laboratory"/>
            <person name="Mondo S.J."/>
            <person name="Hensen N."/>
            <person name="Bonometti L."/>
            <person name="Westerberg I."/>
            <person name="Brannstrom I.O."/>
            <person name="Guillou S."/>
            <person name="Cros-Aarteil S."/>
            <person name="Calhoun S."/>
            <person name="Haridas S."/>
            <person name="Kuo A."/>
            <person name="Pangilinan J."/>
            <person name="Riley R."/>
            <person name="Labutti K."/>
            <person name="Andreopoulos B."/>
            <person name="Lipzen A."/>
            <person name="Chen C."/>
            <person name="Yanf M."/>
            <person name="Daum C."/>
            <person name="Ng V."/>
            <person name="Clum A."/>
            <person name="Steindorff A."/>
            <person name="Ohm R."/>
            <person name="Martin F."/>
            <person name="Silar P."/>
            <person name="Natvig D."/>
            <person name="Lalanne C."/>
            <person name="Gautier V."/>
            <person name="Ament-Velasquez S.L."/>
            <person name="Kruys A."/>
            <person name="Hutchinson M.I."/>
            <person name="Powell A.J."/>
            <person name="Barry K."/>
            <person name="Miller A.N."/>
            <person name="Grigoriev I.V."/>
            <person name="Debuchy R."/>
            <person name="Gladieux P."/>
            <person name="Thoren M.H."/>
            <person name="Johannesson H."/>
        </authorList>
    </citation>
    <scope>NUCLEOTIDE SEQUENCE</scope>
    <source>
        <strain evidence="7">PSN324</strain>
    </source>
</reference>
<evidence type="ECO:0000313" key="7">
    <source>
        <dbReference type="EMBL" id="KAK4461120.1"/>
    </source>
</evidence>
<evidence type="ECO:0000256" key="4">
    <source>
        <dbReference type="ARBA" id="ARBA00093447"/>
    </source>
</evidence>
<dbReference type="GO" id="GO:0005759">
    <property type="term" value="C:mitochondrial matrix"/>
    <property type="evidence" value="ECO:0007669"/>
    <property type="project" value="UniProtKB-SubCell"/>
</dbReference>
<dbReference type="AlphaFoldDB" id="A0AAV9HMB4"/>
<protein>
    <recommendedName>
        <fullName evidence="5">Iron-sulfur cluster assembly factor IBA57 homolog, mitochondrial</fullName>
    </recommendedName>
</protein>
<gene>
    <name evidence="7" type="ORF">QBC42DRAFT_270850</name>
</gene>
<dbReference type="PANTHER" id="PTHR22602">
    <property type="entry name" value="TRANSFERASE CAF17, MITOCHONDRIAL-RELATED"/>
    <property type="match status" value="1"/>
</dbReference>
<keyword evidence="2" id="KW-0809">Transit peptide</keyword>
<comment type="similarity">
    <text evidence="4">Belongs to the GcvT family. CAF17/IBA57 subfamily.</text>
</comment>
<dbReference type="SUPFAM" id="SSF103025">
    <property type="entry name" value="Folate-binding domain"/>
    <property type="match status" value="1"/>
</dbReference>
<dbReference type="InterPro" id="IPR057460">
    <property type="entry name" value="CAF17_C"/>
</dbReference>
<evidence type="ECO:0000259" key="6">
    <source>
        <dbReference type="Pfam" id="PF25455"/>
    </source>
</evidence>
<feature type="domain" description="CAF17 C-terminal" evidence="6">
    <location>
        <begin position="325"/>
        <end position="397"/>
    </location>
</feature>
<organism evidence="7 8">
    <name type="scientific">Cladorrhinum samala</name>
    <dbReference type="NCBI Taxonomy" id="585594"/>
    <lineage>
        <taxon>Eukaryota</taxon>
        <taxon>Fungi</taxon>
        <taxon>Dikarya</taxon>
        <taxon>Ascomycota</taxon>
        <taxon>Pezizomycotina</taxon>
        <taxon>Sordariomycetes</taxon>
        <taxon>Sordariomycetidae</taxon>
        <taxon>Sordariales</taxon>
        <taxon>Podosporaceae</taxon>
        <taxon>Cladorrhinum</taxon>
    </lineage>
</organism>
<dbReference type="NCBIfam" id="TIGR03317">
    <property type="entry name" value="ygfZ_signature"/>
    <property type="match status" value="1"/>
</dbReference>
<comment type="subcellular location">
    <subcellularLocation>
        <location evidence="1">Mitochondrion matrix</location>
    </subcellularLocation>
</comment>
<accession>A0AAV9HMB4</accession>
<dbReference type="Pfam" id="PF25455">
    <property type="entry name" value="Beta-barrel_CAF17_C"/>
    <property type="match status" value="1"/>
</dbReference>
<dbReference type="Gene3D" id="3.30.1360.120">
    <property type="entry name" value="Probable tRNA modification gtpase trme, domain 1"/>
    <property type="match status" value="2"/>
</dbReference>
<sequence>MQPLRRLILTPTAGVCTGSRPRLMSQTFTSRTRLRHQPAPIRLHHRAFSSTPPRPASSSLAHLTSRSLVKISGPDAAKFLQGVVTSNLFTSPGPNGTLRNDVPGFYSAFLTAQGRILHDVFIYLRSGEEFLIEVDAAEAERLAKHIKRYKLRAKFEVRVLGVDEGKIWHLWGSGVGDGGVVASLPGKGVIALQDPRAPDLGTRIVALDDPAFDGGEVGEVVPERDYTVHRYLLGVPEGQQELLYGASLPHESNMDVGGAIDFRKGCYVGQELTIRTEHRGVVRKRVLPCVVYPEDGKAPERLEYTPEGEAERIASGAAMMKIGGDGGEGVRKRSKEAGKWLKGTGNLGLAVVRLEEAGVLDAGEGKEFAIDIGGEGEKAEGAGLKMKVKPFMPEWLKEQLEAKNHRLGKVEQ</sequence>
<dbReference type="PANTHER" id="PTHR22602:SF0">
    <property type="entry name" value="TRANSFERASE CAF17, MITOCHONDRIAL-RELATED"/>
    <property type="match status" value="1"/>
</dbReference>
<evidence type="ECO:0000256" key="3">
    <source>
        <dbReference type="ARBA" id="ARBA00023128"/>
    </source>
</evidence>
<reference evidence="7" key="1">
    <citation type="journal article" date="2023" name="Mol. Phylogenet. Evol.">
        <title>Genome-scale phylogeny and comparative genomics of the fungal order Sordariales.</title>
        <authorList>
            <person name="Hensen N."/>
            <person name="Bonometti L."/>
            <person name="Westerberg I."/>
            <person name="Brannstrom I.O."/>
            <person name="Guillou S."/>
            <person name="Cros-Aarteil S."/>
            <person name="Calhoun S."/>
            <person name="Haridas S."/>
            <person name="Kuo A."/>
            <person name="Mondo S."/>
            <person name="Pangilinan J."/>
            <person name="Riley R."/>
            <person name="LaButti K."/>
            <person name="Andreopoulos B."/>
            <person name="Lipzen A."/>
            <person name="Chen C."/>
            <person name="Yan M."/>
            <person name="Daum C."/>
            <person name="Ng V."/>
            <person name="Clum A."/>
            <person name="Steindorff A."/>
            <person name="Ohm R.A."/>
            <person name="Martin F."/>
            <person name="Silar P."/>
            <person name="Natvig D.O."/>
            <person name="Lalanne C."/>
            <person name="Gautier V."/>
            <person name="Ament-Velasquez S.L."/>
            <person name="Kruys A."/>
            <person name="Hutchinson M.I."/>
            <person name="Powell A.J."/>
            <person name="Barry K."/>
            <person name="Miller A.N."/>
            <person name="Grigoriev I.V."/>
            <person name="Debuchy R."/>
            <person name="Gladieux P."/>
            <person name="Hiltunen Thoren M."/>
            <person name="Johannesson H."/>
        </authorList>
    </citation>
    <scope>NUCLEOTIDE SEQUENCE</scope>
    <source>
        <strain evidence="7">PSN324</strain>
    </source>
</reference>
<keyword evidence="3" id="KW-0496">Mitochondrion</keyword>
<evidence type="ECO:0000256" key="5">
    <source>
        <dbReference type="ARBA" id="ARBA00093637"/>
    </source>
</evidence>
<comment type="caution">
    <text evidence="7">The sequence shown here is derived from an EMBL/GenBank/DDBJ whole genome shotgun (WGS) entry which is preliminary data.</text>
</comment>
<name>A0AAV9HMB4_9PEZI</name>
<dbReference type="InterPro" id="IPR045179">
    <property type="entry name" value="YgfZ/GcvT"/>
</dbReference>
<dbReference type="GO" id="GO:0016740">
    <property type="term" value="F:transferase activity"/>
    <property type="evidence" value="ECO:0007669"/>
    <property type="project" value="UniProtKB-KW"/>
</dbReference>
<evidence type="ECO:0000313" key="8">
    <source>
        <dbReference type="Proteomes" id="UP001321749"/>
    </source>
</evidence>
<dbReference type="Proteomes" id="UP001321749">
    <property type="component" value="Unassembled WGS sequence"/>
</dbReference>
<proteinExistence type="inferred from homology"/>
<dbReference type="InterPro" id="IPR027266">
    <property type="entry name" value="TrmE/GcvT-like"/>
</dbReference>